<protein>
    <submittedName>
        <fullName evidence="7">Lysine--tRNA ligase</fullName>
        <ecNumber evidence="7">6.1.1.6</ecNumber>
    </submittedName>
</protein>
<dbReference type="PRINTS" id="PR00982">
    <property type="entry name" value="TRNASYNTHLYS"/>
</dbReference>
<dbReference type="Proteomes" id="UP000245728">
    <property type="component" value="Chromosome"/>
</dbReference>
<dbReference type="GO" id="GO:0006430">
    <property type="term" value="P:lysyl-tRNA aminoacylation"/>
    <property type="evidence" value="ECO:0007669"/>
    <property type="project" value="InterPro"/>
</dbReference>
<comment type="catalytic activity">
    <reaction evidence="5">
        <text>D-beta-lysine + L-lysyl-[protein] + ATP = N(6)-((3R)-3,6-diaminohexanoyl)-L-lysyl-[protein] + AMP + diphosphate + H(+)</text>
        <dbReference type="Rhea" id="RHEA:83435"/>
        <dbReference type="Rhea" id="RHEA-COMP:9752"/>
        <dbReference type="Rhea" id="RHEA-COMP:20131"/>
        <dbReference type="ChEBI" id="CHEBI:15378"/>
        <dbReference type="ChEBI" id="CHEBI:29969"/>
        <dbReference type="ChEBI" id="CHEBI:30616"/>
        <dbReference type="ChEBI" id="CHEBI:33019"/>
        <dbReference type="ChEBI" id="CHEBI:84138"/>
        <dbReference type="ChEBI" id="CHEBI:156053"/>
        <dbReference type="ChEBI" id="CHEBI:456215"/>
    </reaction>
    <physiologicalReaction direction="left-to-right" evidence="5">
        <dbReference type="Rhea" id="RHEA:83436"/>
    </physiologicalReaction>
</comment>
<dbReference type="InterPro" id="IPR006195">
    <property type="entry name" value="aa-tRNA-synth_II"/>
</dbReference>
<keyword evidence="8" id="KW-1185">Reference proteome</keyword>
<sequence length="324" mass="36559">MTHNQWQPNASLDTLKARASLMATLRAFFADRQVLEVETPLLSQGTVTDPHLDNFATRFVGPGAADGQQLYLQTSPEFAMKRLLAAGSGPIYQLGKAFRNEEVGRHHNPEFTLLEWYRPGFNRRQLMSEVDELLQISLNTKPAEVLSYQQVFLIHLDCDPLSATIDELQQLAREHNLADAAEDENHRDTLLQLLFSFVIEPQIGRQRPCMVELFPASQAALARLNSQDNRVAERFEVYYRGIELANGFHELTDADEQRRRFEQDNALRQQLGKSEQPIDERFLAALAQGLPDCSGVALGVDRLVMLALNARSLTEVISFEVGRA</sequence>
<dbReference type="KEGG" id="salh:HMF8227_02864"/>
<evidence type="ECO:0000313" key="8">
    <source>
        <dbReference type="Proteomes" id="UP000245728"/>
    </source>
</evidence>
<dbReference type="PROSITE" id="PS50862">
    <property type="entry name" value="AA_TRNA_LIGASE_II"/>
    <property type="match status" value="1"/>
</dbReference>
<evidence type="ECO:0000256" key="4">
    <source>
        <dbReference type="ARBA" id="ARBA00022840"/>
    </source>
</evidence>
<dbReference type="AlphaFoldDB" id="A0A2S2E6P8"/>
<evidence type="ECO:0000313" key="7">
    <source>
        <dbReference type="EMBL" id="AWL13313.1"/>
    </source>
</evidence>
<dbReference type="EMBL" id="CP029347">
    <property type="protein sequence ID" value="AWL13313.1"/>
    <property type="molecule type" value="Genomic_DNA"/>
</dbReference>
<dbReference type="InterPro" id="IPR045864">
    <property type="entry name" value="aa-tRNA-synth_II/BPL/LPL"/>
</dbReference>
<dbReference type="OrthoDB" id="9802326at2"/>
<dbReference type="PANTHER" id="PTHR42918">
    <property type="entry name" value="LYSYL-TRNA SYNTHETASE"/>
    <property type="match status" value="1"/>
</dbReference>
<reference evidence="7 8" key="1">
    <citation type="submission" date="2018-05" db="EMBL/GenBank/DDBJ databases">
        <title>Salinimonas sp. HMF8227 Genome sequencing and assembly.</title>
        <authorList>
            <person name="Kang H."/>
            <person name="Kang J."/>
            <person name="Cha I."/>
            <person name="Kim H."/>
            <person name="Joh K."/>
        </authorList>
    </citation>
    <scope>NUCLEOTIDE SEQUENCE [LARGE SCALE GENOMIC DNA]</scope>
    <source>
        <strain evidence="7 8">HMF8227</strain>
    </source>
</reference>
<evidence type="ECO:0000256" key="3">
    <source>
        <dbReference type="ARBA" id="ARBA00022741"/>
    </source>
</evidence>
<evidence type="ECO:0000256" key="5">
    <source>
        <dbReference type="ARBA" id="ARBA00052794"/>
    </source>
</evidence>
<evidence type="ECO:0000259" key="6">
    <source>
        <dbReference type="PROSITE" id="PS50862"/>
    </source>
</evidence>
<dbReference type="FunFam" id="3.30.930.10:FF:000017">
    <property type="entry name" value="Elongation factor P--(R)-beta-lysine ligase"/>
    <property type="match status" value="1"/>
</dbReference>
<dbReference type="InterPro" id="IPR004525">
    <property type="entry name" value="EpmA"/>
</dbReference>
<evidence type="ECO:0000256" key="2">
    <source>
        <dbReference type="ARBA" id="ARBA00022598"/>
    </source>
</evidence>
<dbReference type="InterPro" id="IPR004364">
    <property type="entry name" value="Aa-tRNA-synt_II"/>
</dbReference>
<dbReference type="Pfam" id="PF00152">
    <property type="entry name" value="tRNA-synt_2"/>
    <property type="match status" value="1"/>
</dbReference>
<dbReference type="GO" id="GO:0005524">
    <property type="term" value="F:ATP binding"/>
    <property type="evidence" value="ECO:0007669"/>
    <property type="project" value="UniProtKB-KW"/>
</dbReference>
<dbReference type="GO" id="GO:0005829">
    <property type="term" value="C:cytosol"/>
    <property type="evidence" value="ECO:0007669"/>
    <property type="project" value="TreeGrafter"/>
</dbReference>
<gene>
    <name evidence="7" type="primary">poxA</name>
    <name evidence="7" type="ORF">HMF8227_02864</name>
</gene>
<accession>A0A2S2E6P8</accession>
<dbReference type="InterPro" id="IPR018149">
    <property type="entry name" value="Lys-tRNA-synth_II_C"/>
</dbReference>
<organism evidence="7 8">
    <name type="scientific">Saliniradius amylolyticus</name>
    <dbReference type="NCBI Taxonomy" id="2183582"/>
    <lineage>
        <taxon>Bacteria</taxon>
        <taxon>Pseudomonadati</taxon>
        <taxon>Pseudomonadota</taxon>
        <taxon>Gammaproteobacteria</taxon>
        <taxon>Alteromonadales</taxon>
        <taxon>Alteromonadaceae</taxon>
        <taxon>Saliniradius</taxon>
    </lineage>
</organism>
<dbReference type="NCBIfam" id="NF006828">
    <property type="entry name" value="PRK09350.1"/>
    <property type="match status" value="1"/>
</dbReference>
<keyword evidence="2 7" id="KW-0436">Ligase</keyword>
<dbReference type="PANTHER" id="PTHR42918:SF6">
    <property type="entry name" value="ELONGATION FACTOR P--(R)-BETA-LYSINE LIGASE"/>
    <property type="match status" value="1"/>
</dbReference>
<dbReference type="EC" id="6.1.1.6" evidence="7"/>
<evidence type="ECO:0000256" key="1">
    <source>
        <dbReference type="ARBA" id="ARBA00011738"/>
    </source>
</evidence>
<dbReference type="RefSeq" id="WP_109340818.1">
    <property type="nucleotide sequence ID" value="NZ_CP029347.1"/>
</dbReference>
<dbReference type="SUPFAM" id="SSF55681">
    <property type="entry name" value="Class II aaRS and biotin synthetases"/>
    <property type="match status" value="1"/>
</dbReference>
<keyword evidence="4" id="KW-0067">ATP-binding</keyword>
<dbReference type="GO" id="GO:0004824">
    <property type="term" value="F:lysine-tRNA ligase activity"/>
    <property type="evidence" value="ECO:0007669"/>
    <property type="project" value="UniProtKB-EC"/>
</dbReference>
<dbReference type="GO" id="GO:0000049">
    <property type="term" value="F:tRNA binding"/>
    <property type="evidence" value="ECO:0007669"/>
    <property type="project" value="TreeGrafter"/>
</dbReference>
<feature type="domain" description="Aminoacyl-transfer RNA synthetases class-II family profile" evidence="6">
    <location>
        <begin position="18"/>
        <end position="324"/>
    </location>
</feature>
<dbReference type="Gene3D" id="3.30.930.10">
    <property type="entry name" value="Bira Bifunctional Protein, Domain 2"/>
    <property type="match status" value="1"/>
</dbReference>
<keyword evidence="3" id="KW-0547">Nucleotide-binding</keyword>
<name>A0A2S2E6P8_9ALTE</name>
<dbReference type="NCBIfam" id="TIGR00462">
    <property type="entry name" value="genX"/>
    <property type="match status" value="1"/>
</dbReference>
<proteinExistence type="predicted"/>
<comment type="subunit">
    <text evidence="1">Homodimer.</text>
</comment>